<dbReference type="InterPro" id="IPR006104">
    <property type="entry name" value="Glyco_hydro_2_N"/>
</dbReference>
<accession>A0A1T5DJ99</accession>
<dbReference type="OrthoDB" id="9801077at2"/>
<evidence type="ECO:0000259" key="9">
    <source>
        <dbReference type="Pfam" id="PF18565"/>
    </source>
</evidence>
<dbReference type="Gene3D" id="3.20.20.80">
    <property type="entry name" value="Glycosidases"/>
    <property type="match status" value="1"/>
</dbReference>
<feature type="signal peptide" evidence="5">
    <location>
        <begin position="1"/>
        <end position="20"/>
    </location>
</feature>
<evidence type="ECO:0000256" key="4">
    <source>
        <dbReference type="SAM" id="Coils"/>
    </source>
</evidence>
<feature type="domain" description="Glycoside hydrolase family 2 immunoglobulin-like beta-sandwich" evidence="6">
    <location>
        <begin position="217"/>
        <end position="319"/>
    </location>
</feature>
<sequence length="890" mass="101823">MFLKKTLVLLFLAIGFTMQAQHQPEFSTAGFHELEGTGRNSFSMNPAWRFHKGDLKDAEKKNFNDKDWPVVNIPNGIEYLPQEASGGINYQGEVWYRKHFTPDAELKGKKLFLHFEAIMGKSKIYVNGKLLKEHFGGYLPAIVDVSDALNWGEDNVIAVWADNSNDPSYPPGKDQEVLDFAYLGGIYRDVWLISHNPVHITNANYENETAGGGLLVAYPEVSEKEAKVLLKTHLRNENATNFQGKITYKLYNSEGKVKLKVSEKINLQANEAAHFTSEESIRNPQLWAPEHPHLYDLEVEIKNNKGKVVDGYRKRIGIRSLEFKGEEGFWLNGKPYNKPIIGGNRHQDFALVGNAVPNNVHWKDAKKLRDAGMILIRNAHYPQDPAFMDAADELGLFVIVNTPGWQFWNKDPQFEQFVYQDIRNMVRRDRSRASLFLWEPILNETWYPDAFAKNTKDIVEAEFPYPNSHSACDLEAKGSEHFDILYTYPFEMLPEEEADPSKTYFTREWGDNVDNWNSHNSPSRVSRAWGENPMLVQAQHYSVPPYSYISYDILYKTSKQHIGGALWHPFDHQRGYHPDPFYGGIMDAYRQPKYSYYMFEAQRNPEKTDLIAETGPMVYIANEMTPFSPNDVTVFSNCDEVRLTKFENGETFTHKVDKDREGMPFPPIVFKDVYNFMDIKEKHRARKANEVFLKAEGFIDGKLVATDTIRPALRPEKIMLWIDDENLDLKANGSDFVTLIAAVTDKEGNIKRLNNSTLEFEIFGEGEILGNQSYVANPQQLSWGTAPVLVKTTNIPGEITVKASLRMKGSQRPVSGEITFNSVSAKKKMVYDSEELAAYKLNRNSTVEQSSKSQEELEEKVEKLQQELNAIKLKEVEQQQEDFGGKEVNN</sequence>
<name>A0A1T5DJ99_9FLAO</name>
<dbReference type="Pfam" id="PF18565">
    <property type="entry name" value="Glyco_hydro2_C5"/>
    <property type="match status" value="1"/>
</dbReference>
<dbReference type="SUPFAM" id="SSF49785">
    <property type="entry name" value="Galactose-binding domain-like"/>
    <property type="match status" value="1"/>
</dbReference>
<evidence type="ECO:0000256" key="5">
    <source>
        <dbReference type="SAM" id="SignalP"/>
    </source>
</evidence>
<dbReference type="PANTHER" id="PTHR42732">
    <property type="entry name" value="BETA-GALACTOSIDASE"/>
    <property type="match status" value="1"/>
</dbReference>
<dbReference type="Pfam" id="PF00703">
    <property type="entry name" value="Glyco_hydro_2"/>
    <property type="match status" value="1"/>
</dbReference>
<evidence type="ECO:0000313" key="10">
    <source>
        <dbReference type="EMBL" id="SKB71785.1"/>
    </source>
</evidence>
<feature type="domain" description="Glycoside hydrolase family 2" evidence="9">
    <location>
        <begin position="727"/>
        <end position="804"/>
    </location>
</feature>
<dbReference type="Pfam" id="PF02836">
    <property type="entry name" value="Glyco_hydro_2_C"/>
    <property type="match status" value="1"/>
</dbReference>
<gene>
    <name evidence="10" type="ORF">SAMN05660776_2680</name>
</gene>
<dbReference type="InterPro" id="IPR051913">
    <property type="entry name" value="GH2_Domain-Containing"/>
</dbReference>
<dbReference type="Proteomes" id="UP000190230">
    <property type="component" value="Unassembled WGS sequence"/>
</dbReference>
<dbReference type="GO" id="GO:0005975">
    <property type="term" value="P:carbohydrate metabolic process"/>
    <property type="evidence" value="ECO:0007669"/>
    <property type="project" value="InterPro"/>
</dbReference>
<dbReference type="InterPro" id="IPR006102">
    <property type="entry name" value="Ig-like_GH2"/>
</dbReference>
<dbReference type="InterPro" id="IPR040605">
    <property type="entry name" value="Glyco_hydro2_dom5"/>
</dbReference>
<dbReference type="Gene3D" id="2.60.40.10">
    <property type="entry name" value="Immunoglobulins"/>
    <property type="match status" value="2"/>
</dbReference>
<evidence type="ECO:0000313" key="11">
    <source>
        <dbReference type="Proteomes" id="UP000190230"/>
    </source>
</evidence>
<evidence type="ECO:0000256" key="1">
    <source>
        <dbReference type="ARBA" id="ARBA00007401"/>
    </source>
</evidence>
<dbReference type="InterPro" id="IPR013783">
    <property type="entry name" value="Ig-like_fold"/>
</dbReference>
<dbReference type="EMBL" id="FUYY01000005">
    <property type="protein sequence ID" value="SKB71785.1"/>
    <property type="molecule type" value="Genomic_DNA"/>
</dbReference>
<dbReference type="STRING" id="241145.SAMN05660776_2680"/>
<feature type="chain" id="PRO_5012097654" evidence="5">
    <location>
        <begin position="21"/>
        <end position="890"/>
    </location>
</feature>
<keyword evidence="3" id="KW-0326">Glycosidase</keyword>
<dbReference type="InterPro" id="IPR036156">
    <property type="entry name" value="Beta-gal/glucu_dom_sf"/>
</dbReference>
<feature type="domain" description="Glycoside hydrolase family 2 catalytic" evidence="7">
    <location>
        <begin position="327"/>
        <end position="450"/>
    </location>
</feature>
<keyword evidence="5" id="KW-0732">Signal</keyword>
<comment type="similarity">
    <text evidence="1">Belongs to the glycosyl hydrolase 2 family.</text>
</comment>
<dbReference type="InterPro" id="IPR008979">
    <property type="entry name" value="Galactose-bd-like_sf"/>
</dbReference>
<keyword evidence="4" id="KW-0175">Coiled coil</keyword>
<evidence type="ECO:0000256" key="3">
    <source>
        <dbReference type="ARBA" id="ARBA00023295"/>
    </source>
</evidence>
<dbReference type="InterPro" id="IPR006103">
    <property type="entry name" value="Glyco_hydro_2_cat"/>
</dbReference>
<dbReference type="RefSeq" id="WP_079721524.1">
    <property type="nucleotide sequence ID" value="NZ_FUYY01000005.1"/>
</dbReference>
<evidence type="ECO:0000259" key="8">
    <source>
        <dbReference type="Pfam" id="PF02837"/>
    </source>
</evidence>
<dbReference type="GO" id="GO:0004553">
    <property type="term" value="F:hydrolase activity, hydrolyzing O-glycosyl compounds"/>
    <property type="evidence" value="ECO:0007669"/>
    <property type="project" value="InterPro"/>
</dbReference>
<protein>
    <submittedName>
        <fullName evidence="10">Beta-galactosidase</fullName>
    </submittedName>
</protein>
<evidence type="ECO:0000259" key="6">
    <source>
        <dbReference type="Pfam" id="PF00703"/>
    </source>
</evidence>
<feature type="domain" description="Glycosyl hydrolases family 2 sugar binding" evidence="8">
    <location>
        <begin position="88"/>
        <end position="194"/>
    </location>
</feature>
<dbReference type="Pfam" id="PF02837">
    <property type="entry name" value="Glyco_hydro_2_N"/>
    <property type="match status" value="1"/>
</dbReference>
<dbReference type="SUPFAM" id="SSF51445">
    <property type="entry name" value="(Trans)glycosidases"/>
    <property type="match status" value="1"/>
</dbReference>
<dbReference type="InterPro" id="IPR017853">
    <property type="entry name" value="GH"/>
</dbReference>
<evidence type="ECO:0000256" key="2">
    <source>
        <dbReference type="ARBA" id="ARBA00022801"/>
    </source>
</evidence>
<keyword evidence="11" id="KW-1185">Reference proteome</keyword>
<keyword evidence="2" id="KW-0378">Hydrolase</keyword>
<dbReference type="PANTHER" id="PTHR42732:SF1">
    <property type="entry name" value="BETA-MANNOSIDASE"/>
    <property type="match status" value="1"/>
</dbReference>
<dbReference type="AlphaFoldDB" id="A0A1T5DJ99"/>
<dbReference type="Gene3D" id="2.60.120.260">
    <property type="entry name" value="Galactose-binding domain-like"/>
    <property type="match status" value="1"/>
</dbReference>
<evidence type="ECO:0000259" key="7">
    <source>
        <dbReference type="Pfam" id="PF02836"/>
    </source>
</evidence>
<reference evidence="11" key="1">
    <citation type="submission" date="2017-02" db="EMBL/GenBank/DDBJ databases">
        <authorList>
            <person name="Varghese N."/>
            <person name="Submissions S."/>
        </authorList>
    </citation>
    <scope>NUCLEOTIDE SEQUENCE [LARGE SCALE GENOMIC DNA]</scope>
    <source>
        <strain evidence="11">DSM 23405</strain>
    </source>
</reference>
<feature type="coiled-coil region" evidence="4">
    <location>
        <begin position="847"/>
        <end position="881"/>
    </location>
</feature>
<proteinExistence type="inferred from homology"/>
<organism evidence="10 11">
    <name type="scientific">Salegentibacter holothuriorum</name>
    <dbReference type="NCBI Taxonomy" id="241145"/>
    <lineage>
        <taxon>Bacteria</taxon>
        <taxon>Pseudomonadati</taxon>
        <taxon>Bacteroidota</taxon>
        <taxon>Flavobacteriia</taxon>
        <taxon>Flavobacteriales</taxon>
        <taxon>Flavobacteriaceae</taxon>
        <taxon>Salegentibacter</taxon>
    </lineage>
</organism>
<dbReference type="SUPFAM" id="SSF49303">
    <property type="entry name" value="beta-Galactosidase/glucuronidase domain"/>
    <property type="match status" value="1"/>
</dbReference>